<protein>
    <submittedName>
        <fullName evidence="1">Uncharacterized protein</fullName>
    </submittedName>
</protein>
<dbReference type="Proteomes" id="UP001286313">
    <property type="component" value="Unassembled WGS sequence"/>
</dbReference>
<reference evidence="1" key="1">
    <citation type="submission" date="2023-10" db="EMBL/GenBank/DDBJ databases">
        <title>Genome assemblies of two species of porcelain crab, Petrolisthes cinctipes and Petrolisthes manimaculis (Anomura: Porcellanidae).</title>
        <authorList>
            <person name="Angst P."/>
        </authorList>
    </citation>
    <scope>NUCLEOTIDE SEQUENCE</scope>
    <source>
        <strain evidence="1">PB745_01</strain>
        <tissue evidence="1">Gill</tissue>
    </source>
</reference>
<evidence type="ECO:0000313" key="2">
    <source>
        <dbReference type="Proteomes" id="UP001286313"/>
    </source>
</evidence>
<dbReference type="AlphaFoldDB" id="A0AAE1BGV7"/>
<sequence length="44" mass="4665">WRSCLLSEGVIAAGALSVEVNSRSNSIFSRIGQLNVTHFSETAG</sequence>
<dbReference type="EMBL" id="JAWQEG010008985">
    <property type="protein sequence ID" value="KAK3849339.1"/>
    <property type="molecule type" value="Genomic_DNA"/>
</dbReference>
<name>A0AAE1BGV7_PETCI</name>
<proteinExistence type="predicted"/>
<accession>A0AAE1BGV7</accession>
<gene>
    <name evidence="1" type="ORF">Pcinc_043903</name>
</gene>
<evidence type="ECO:0000313" key="1">
    <source>
        <dbReference type="EMBL" id="KAK3849339.1"/>
    </source>
</evidence>
<feature type="non-terminal residue" evidence="1">
    <location>
        <position position="1"/>
    </location>
</feature>
<keyword evidence="2" id="KW-1185">Reference proteome</keyword>
<comment type="caution">
    <text evidence="1">The sequence shown here is derived from an EMBL/GenBank/DDBJ whole genome shotgun (WGS) entry which is preliminary data.</text>
</comment>
<organism evidence="1 2">
    <name type="scientific">Petrolisthes cinctipes</name>
    <name type="common">Flat porcelain crab</name>
    <dbReference type="NCBI Taxonomy" id="88211"/>
    <lineage>
        <taxon>Eukaryota</taxon>
        <taxon>Metazoa</taxon>
        <taxon>Ecdysozoa</taxon>
        <taxon>Arthropoda</taxon>
        <taxon>Crustacea</taxon>
        <taxon>Multicrustacea</taxon>
        <taxon>Malacostraca</taxon>
        <taxon>Eumalacostraca</taxon>
        <taxon>Eucarida</taxon>
        <taxon>Decapoda</taxon>
        <taxon>Pleocyemata</taxon>
        <taxon>Anomura</taxon>
        <taxon>Galatheoidea</taxon>
        <taxon>Porcellanidae</taxon>
        <taxon>Petrolisthes</taxon>
    </lineage>
</organism>